<comment type="caution">
    <text evidence="4">The sequence shown here is derived from an EMBL/GenBank/DDBJ whole genome shotgun (WGS) entry which is preliminary data.</text>
</comment>
<dbReference type="InterPro" id="IPR012698">
    <property type="entry name" value="PEnolPyrv_PMutase_core"/>
</dbReference>
<protein>
    <recommendedName>
        <fullName evidence="2">phosphoenolpyruvate mutase</fullName>
        <ecNumber evidence="2">5.4.2.9</ecNumber>
    </recommendedName>
</protein>
<dbReference type="Gene3D" id="3.20.20.60">
    <property type="entry name" value="Phosphoenolpyruvate-binding domains"/>
    <property type="match status" value="1"/>
</dbReference>
<gene>
    <name evidence="4" type="primary">aepX</name>
    <name evidence="4" type="ORF">F4V91_26545</name>
</gene>
<dbReference type="InterPro" id="IPR015813">
    <property type="entry name" value="Pyrv/PenolPyrv_kinase-like_dom"/>
</dbReference>
<keyword evidence="4" id="KW-0670">Pyruvate</keyword>
<dbReference type="PANTHER" id="PTHR42905:SF7">
    <property type="entry name" value="PHOSPHOENOLPYRUVATE PHOSPHOMUTASE"/>
    <property type="match status" value="1"/>
</dbReference>
<evidence type="ECO:0000313" key="5">
    <source>
        <dbReference type="Proteomes" id="UP000386575"/>
    </source>
</evidence>
<sequence length="294" mass="32453">MPEARRARLRTLLSKGRCLKLLEAHSPLSALIVESATHQGSEGEIAQFDGFWSSSLTDSTLLGRPDIEIVDVARRIRAVEDIFDVTEKPLVFDGDTGGHPEHFRLHVRMMEKAGISAVIIEDKTGLKKNSLFGNDVLQHQADIQEFSDKIAAGKAAQDTPDFMIIARIESLILDRGLDDALSRANAYVSAGADGIMIHSRKKDPAEILAFARQFRAQHPAIPLVCVPTSFNETHFSELEAAGFNVVIYANHMLRSAYQAMSKVSTDILRYGRTKEVEDSCLSVNEILNLIPGTR</sequence>
<dbReference type="InterPro" id="IPR040442">
    <property type="entry name" value="Pyrv_kinase-like_dom_sf"/>
</dbReference>
<evidence type="ECO:0000313" key="4">
    <source>
        <dbReference type="EMBL" id="KAB1084011.1"/>
    </source>
</evidence>
<dbReference type="EMBL" id="VZUL01000003">
    <property type="protein sequence ID" value="KAB1084011.1"/>
    <property type="molecule type" value="Genomic_DNA"/>
</dbReference>
<reference evidence="4 5" key="1">
    <citation type="submission" date="2019-09" db="EMBL/GenBank/DDBJ databases">
        <title>Genome sequencing of Ng87 strain.</title>
        <authorList>
            <person name="Karasev E.S."/>
            <person name="Andronov E."/>
        </authorList>
    </citation>
    <scope>NUCLEOTIDE SEQUENCE [LARGE SCALE GENOMIC DNA]</scope>
    <source>
        <strain evidence="4 5">Ng87</strain>
    </source>
</reference>
<dbReference type="PANTHER" id="PTHR42905">
    <property type="entry name" value="PHOSPHOENOLPYRUVATE CARBOXYLASE"/>
    <property type="match status" value="1"/>
</dbReference>
<evidence type="ECO:0000256" key="1">
    <source>
        <dbReference type="ARBA" id="ARBA00023235"/>
    </source>
</evidence>
<name>A0A6A1TKC7_NEOGA</name>
<organism evidence="4 5">
    <name type="scientific">Neorhizobium galegae</name>
    <name type="common">Rhizobium galegae</name>
    <dbReference type="NCBI Taxonomy" id="399"/>
    <lineage>
        <taxon>Bacteria</taxon>
        <taxon>Pseudomonadati</taxon>
        <taxon>Pseudomonadota</taxon>
        <taxon>Alphaproteobacteria</taxon>
        <taxon>Hyphomicrobiales</taxon>
        <taxon>Rhizobiaceae</taxon>
        <taxon>Rhizobium/Agrobacterium group</taxon>
        <taxon>Neorhizobium</taxon>
    </lineage>
</organism>
<dbReference type="GO" id="GO:0050188">
    <property type="term" value="F:phosphoenolpyruvate mutase activity"/>
    <property type="evidence" value="ECO:0007669"/>
    <property type="project" value="UniProtKB-EC"/>
</dbReference>
<evidence type="ECO:0000256" key="2">
    <source>
        <dbReference type="ARBA" id="ARBA00024063"/>
    </source>
</evidence>
<dbReference type="Pfam" id="PF13714">
    <property type="entry name" value="PEP_mutase"/>
    <property type="match status" value="1"/>
</dbReference>
<accession>A0A6A1TKC7</accession>
<dbReference type="Proteomes" id="UP000386575">
    <property type="component" value="Unassembled WGS sequence"/>
</dbReference>
<dbReference type="CDD" id="cd00377">
    <property type="entry name" value="ICL_PEPM"/>
    <property type="match status" value="1"/>
</dbReference>
<dbReference type="EC" id="5.4.2.9" evidence="2"/>
<comment type="similarity">
    <text evidence="3">Belongs to the isocitrate lyase/PEP mutase superfamily. PEP mutase family.</text>
</comment>
<evidence type="ECO:0000256" key="3">
    <source>
        <dbReference type="ARBA" id="ARBA00038455"/>
    </source>
</evidence>
<dbReference type="AlphaFoldDB" id="A0A6A1TKC7"/>
<dbReference type="InterPro" id="IPR039556">
    <property type="entry name" value="ICL/PEPM"/>
</dbReference>
<dbReference type="NCBIfam" id="TIGR02320">
    <property type="entry name" value="PEP_mutase"/>
    <property type="match status" value="1"/>
</dbReference>
<proteinExistence type="inferred from homology"/>
<keyword evidence="1 4" id="KW-0413">Isomerase</keyword>
<dbReference type="SUPFAM" id="SSF51621">
    <property type="entry name" value="Phosphoenolpyruvate/pyruvate domain"/>
    <property type="match status" value="1"/>
</dbReference>